<dbReference type="InterPro" id="IPR051415">
    <property type="entry name" value="LAAT-1"/>
</dbReference>
<dbReference type="GO" id="GO:0015174">
    <property type="term" value="F:basic amino acid transmembrane transporter activity"/>
    <property type="evidence" value="ECO:0007669"/>
    <property type="project" value="TreeGrafter"/>
</dbReference>
<keyword evidence="9" id="KW-1185">Reference proteome</keyword>
<keyword evidence="3 7" id="KW-1133">Transmembrane helix</keyword>
<dbReference type="PANTHER" id="PTHR16201">
    <property type="entry name" value="SEVEN TRANSMEMBRANE PROTEIN 1-RELATED"/>
    <property type="match status" value="1"/>
</dbReference>
<name>A0AAV5R2I6_PICKL</name>
<protein>
    <submittedName>
        <fullName evidence="8">Ypq2 protein</fullName>
    </submittedName>
</protein>
<dbReference type="SMART" id="SM00679">
    <property type="entry name" value="CTNS"/>
    <property type="match status" value="2"/>
</dbReference>
<feature type="transmembrane region" description="Helical" evidence="7">
    <location>
        <begin position="163"/>
        <end position="180"/>
    </location>
</feature>
<dbReference type="EMBL" id="BTGB01000002">
    <property type="protein sequence ID" value="GMM45659.1"/>
    <property type="molecule type" value="Genomic_DNA"/>
</dbReference>
<evidence type="ECO:0000256" key="2">
    <source>
        <dbReference type="ARBA" id="ARBA00022692"/>
    </source>
</evidence>
<dbReference type="InterPro" id="IPR006603">
    <property type="entry name" value="PQ-loop_rpt"/>
</dbReference>
<dbReference type="FunFam" id="1.20.1280.290:FF:000009">
    <property type="entry name" value="PQ loop repeat family protein"/>
    <property type="match status" value="1"/>
</dbReference>
<sequence length="262" mass="29795">MSTASTLCWCVALLPQIYHNYSTKSVHGLSPYLLLLWLLGDTCNLIGCILTDQLPFQTYLSCYFVLSDIILDLQYLYYHKNNISNDDEFIEELTNSSIEMLSEDGAYYTMDNTIENISSNTTAFTPILSKTQLITTTTALISISPASAIPIISTQSSEKLLNTHYIGLLFAWLCTIIYCSSRLPQLYHNYQRKSVDGVSPLLFTFALLANLTYAISILTTELPLGLSYKDFILRELPYLLGSLGTVFCDLMYFWQREFYKQI</sequence>
<evidence type="ECO:0000256" key="4">
    <source>
        <dbReference type="ARBA" id="ARBA00023136"/>
    </source>
</evidence>
<comment type="catalytic activity">
    <reaction evidence="6">
        <text>L-histidine(out) + L-arginine(in) = L-histidine(in) + L-arginine(out)</text>
        <dbReference type="Rhea" id="RHEA:71063"/>
        <dbReference type="ChEBI" id="CHEBI:32682"/>
        <dbReference type="ChEBI" id="CHEBI:57595"/>
    </reaction>
</comment>
<reference evidence="8 9" key="1">
    <citation type="journal article" date="2023" name="Elife">
        <title>Identification of key yeast species and microbe-microbe interactions impacting larval growth of Drosophila in the wild.</title>
        <authorList>
            <person name="Mure A."/>
            <person name="Sugiura Y."/>
            <person name="Maeda R."/>
            <person name="Honda K."/>
            <person name="Sakurai N."/>
            <person name="Takahashi Y."/>
            <person name="Watada M."/>
            <person name="Katoh T."/>
            <person name="Gotoh A."/>
            <person name="Gotoh Y."/>
            <person name="Taniguchi I."/>
            <person name="Nakamura K."/>
            <person name="Hayashi T."/>
            <person name="Katayama T."/>
            <person name="Uemura T."/>
            <person name="Hattori Y."/>
        </authorList>
    </citation>
    <scope>NUCLEOTIDE SEQUENCE [LARGE SCALE GENOMIC DNA]</scope>
    <source>
        <strain evidence="8 9">PK-24</strain>
    </source>
</reference>
<evidence type="ECO:0000256" key="3">
    <source>
        <dbReference type="ARBA" id="ARBA00022989"/>
    </source>
</evidence>
<accession>A0AAV5R2I6</accession>
<dbReference type="GO" id="GO:0034488">
    <property type="term" value="P:basic amino acid transmembrane export from vacuole"/>
    <property type="evidence" value="ECO:0007669"/>
    <property type="project" value="TreeGrafter"/>
</dbReference>
<evidence type="ECO:0000256" key="6">
    <source>
        <dbReference type="ARBA" id="ARBA00050768"/>
    </source>
</evidence>
<evidence type="ECO:0000256" key="5">
    <source>
        <dbReference type="ARBA" id="ARBA00038039"/>
    </source>
</evidence>
<evidence type="ECO:0000256" key="7">
    <source>
        <dbReference type="SAM" id="Phobius"/>
    </source>
</evidence>
<keyword evidence="2 7" id="KW-0812">Transmembrane</keyword>
<comment type="caution">
    <text evidence="8">The sequence shown here is derived from an EMBL/GenBank/DDBJ whole genome shotgun (WGS) entry which is preliminary data.</text>
</comment>
<evidence type="ECO:0000313" key="9">
    <source>
        <dbReference type="Proteomes" id="UP001378960"/>
    </source>
</evidence>
<dbReference type="Proteomes" id="UP001378960">
    <property type="component" value="Unassembled WGS sequence"/>
</dbReference>
<evidence type="ECO:0000313" key="8">
    <source>
        <dbReference type="EMBL" id="GMM45659.1"/>
    </source>
</evidence>
<dbReference type="Gene3D" id="1.20.1280.290">
    <property type="match status" value="2"/>
</dbReference>
<dbReference type="AlphaFoldDB" id="A0AAV5R2I6"/>
<feature type="transmembrane region" description="Helical" evidence="7">
    <location>
        <begin position="236"/>
        <end position="254"/>
    </location>
</feature>
<dbReference type="GO" id="GO:0000329">
    <property type="term" value="C:fungal-type vacuole membrane"/>
    <property type="evidence" value="ECO:0007669"/>
    <property type="project" value="TreeGrafter"/>
</dbReference>
<feature type="transmembrane region" description="Helical" evidence="7">
    <location>
        <begin position="201"/>
        <end position="224"/>
    </location>
</feature>
<comment type="subcellular location">
    <subcellularLocation>
        <location evidence="1">Membrane</location>
        <topology evidence="1">Multi-pass membrane protein</topology>
    </subcellularLocation>
</comment>
<dbReference type="Pfam" id="PF04193">
    <property type="entry name" value="PQ-loop"/>
    <property type="match status" value="2"/>
</dbReference>
<evidence type="ECO:0000256" key="1">
    <source>
        <dbReference type="ARBA" id="ARBA00004141"/>
    </source>
</evidence>
<organism evidence="8 9">
    <name type="scientific">Pichia kluyveri</name>
    <name type="common">Yeast</name>
    <dbReference type="NCBI Taxonomy" id="36015"/>
    <lineage>
        <taxon>Eukaryota</taxon>
        <taxon>Fungi</taxon>
        <taxon>Dikarya</taxon>
        <taxon>Ascomycota</taxon>
        <taxon>Saccharomycotina</taxon>
        <taxon>Pichiomycetes</taxon>
        <taxon>Pichiales</taxon>
        <taxon>Pichiaceae</taxon>
        <taxon>Pichia</taxon>
    </lineage>
</organism>
<keyword evidence="4 7" id="KW-0472">Membrane</keyword>
<dbReference type="PANTHER" id="PTHR16201:SF34">
    <property type="entry name" value="LYSOSOMAL AMINO ACID TRANSPORTER 1"/>
    <property type="match status" value="1"/>
</dbReference>
<proteinExistence type="inferred from homology"/>
<comment type="similarity">
    <text evidence="5">Belongs to the laat-1 family.</text>
</comment>
<gene>
    <name evidence="8" type="ORF">DAPK24_022340</name>
</gene>